<evidence type="ECO:0000313" key="3">
    <source>
        <dbReference type="Proteomes" id="UP001056384"/>
    </source>
</evidence>
<protein>
    <submittedName>
        <fullName evidence="2">Uncharacterized protein</fullName>
    </submittedName>
</protein>
<proteinExistence type="predicted"/>
<keyword evidence="1" id="KW-0732">Signal</keyword>
<evidence type="ECO:0000313" key="2">
    <source>
        <dbReference type="EMBL" id="USW49312.1"/>
    </source>
</evidence>
<dbReference type="AlphaFoldDB" id="A0A9Q9AHI6"/>
<evidence type="ECO:0000256" key="1">
    <source>
        <dbReference type="SAM" id="SignalP"/>
    </source>
</evidence>
<sequence length="172" mass="18208">MKVHLASVTFLVATAAAAYCVDDDCARAVTAFSGKSKWSASRKSDCSSLLKYTLHPPAKTITVTGRHRCTSTITTTLGIGRRTTTVIVPMQPVTYAPPYAQPSVLSTQTPEPATATRTVTSTVTEINSVRATSTVTSTSVLATTSVTTSTQQGSTTTVYFSDVQKRTPGHRS</sequence>
<gene>
    <name evidence="2" type="ORF">Slin15195_G026310</name>
</gene>
<reference evidence="2" key="1">
    <citation type="submission" date="2022-06" db="EMBL/GenBank/DDBJ databases">
        <title>Complete genome sequences of two strains of the flax pathogen Septoria linicola.</title>
        <authorList>
            <person name="Lapalu N."/>
            <person name="Simon A."/>
            <person name="Demenou B."/>
            <person name="Paumier D."/>
            <person name="Guillot M.-P."/>
            <person name="Gout L."/>
            <person name="Valade R."/>
        </authorList>
    </citation>
    <scope>NUCLEOTIDE SEQUENCE</scope>
    <source>
        <strain evidence="2">SE15195</strain>
    </source>
</reference>
<accession>A0A9Q9AHI6</accession>
<dbReference type="Proteomes" id="UP001056384">
    <property type="component" value="Chromosome 2"/>
</dbReference>
<dbReference type="EMBL" id="CP099419">
    <property type="protein sequence ID" value="USW49312.1"/>
    <property type="molecule type" value="Genomic_DNA"/>
</dbReference>
<name>A0A9Q9AHI6_9PEZI</name>
<feature type="chain" id="PRO_5040430427" evidence="1">
    <location>
        <begin position="19"/>
        <end position="172"/>
    </location>
</feature>
<keyword evidence="3" id="KW-1185">Reference proteome</keyword>
<organism evidence="2 3">
    <name type="scientific">Septoria linicola</name>
    <dbReference type="NCBI Taxonomy" id="215465"/>
    <lineage>
        <taxon>Eukaryota</taxon>
        <taxon>Fungi</taxon>
        <taxon>Dikarya</taxon>
        <taxon>Ascomycota</taxon>
        <taxon>Pezizomycotina</taxon>
        <taxon>Dothideomycetes</taxon>
        <taxon>Dothideomycetidae</taxon>
        <taxon>Mycosphaerellales</taxon>
        <taxon>Mycosphaerellaceae</taxon>
        <taxon>Septoria</taxon>
    </lineage>
</organism>
<feature type="signal peptide" evidence="1">
    <location>
        <begin position="1"/>
        <end position="18"/>
    </location>
</feature>